<comment type="caution">
    <text evidence="1">The sequence shown here is derived from an EMBL/GenBank/DDBJ whole genome shotgun (WGS) entry which is preliminary data.</text>
</comment>
<evidence type="ECO:0000313" key="2">
    <source>
        <dbReference type="Proteomes" id="UP001159641"/>
    </source>
</evidence>
<keyword evidence="2" id="KW-1185">Reference proteome</keyword>
<dbReference type="EMBL" id="JAIQCJ010002214">
    <property type="protein sequence ID" value="KAJ8779425.1"/>
    <property type="molecule type" value="Genomic_DNA"/>
</dbReference>
<protein>
    <submittedName>
        <fullName evidence="1">Uncharacterized protein</fullName>
    </submittedName>
</protein>
<name>A0AB34GL41_ESCRO</name>
<gene>
    <name evidence="1" type="ORF">J1605_012309</name>
</gene>
<sequence length="42" mass="4283">MAALRLLESALGRRVPAGRWVPALATGGVCGFASSARARAKS</sequence>
<accession>A0AB34GL41</accession>
<dbReference type="AlphaFoldDB" id="A0AB34GL41"/>
<reference evidence="1 2" key="1">
    <citation type="submission" date="2022-11" db="EMBL/GenBank/DDBJ databases">
        <title>Whole genome sequence of Eschrichtius robustus ER-17-0199.</title>
        <authorList>
            <person name="Bruniche-Olsen A."/>
            <person name="Black A.N."/>
            <person name="Fields C.J."/>
            <person name="Walden K."/>
            <person name="Dewoody J.A."/>
        </authorList>
    </citation>
    <scope>NUCLEOTIDE SEQUENCE [LARGE SCALE GENOMIC DNA]</scope>
    <source>
        <strain evidence="1">ER-17-0199</strain>
        <tissue evidence="1">Blubber</tissue>
    </source>
</reference>
<dbReference type="Proteomes" id="UP001159641">
    <property type="component" value="Unassembled WGS sequence"/>
</dbReference>
<organism evidence="1 2">
    <name type="scientific">Eschrichtius robustus</name>
    <name type="common">California gray whale</name>
    <name type="synonym">Eschrichtius gibbosus</name>
    <dbReference type="NCBI Taxonomy" id="9764"/>
    <lineage>
        <taxon>Eukaryota</taxon>
        <taxon>Metazoa</taxon>
        <taxon>Chordata</taxon>
        <taxon>Craniata</taxon>
        <taxon>Vertebrata</taxon>
        <taxon>Euteleostomi</taxon>
        <taxon>Mammalia</taxon>
        <taxon>Eutheria</taxon>
        <taxon>Laurasiatheria</taxon>
        <taxon>Artiodactyla</taxon>
        <taxon>Whippomorpha</taxon>
        <taxon>Cetacea</taxon>
        <taxon>Mysticeti</taxon>
        <taxon>Eschrichtiidae</taxon>
        <taxon>Eschrichtius</taxon>
    </lineage>
</organism>
<evidence type="ECO:0000313" key="1">
    <source>
        <dbReference type="EMBL" id="KAJ8779425.1"/>
    </source>
</evidence>
<proteinExistence type="predicted"/>